<evidence type="ECO:0000313" key="1">
    <source>
        <dbReference type="EMBL" id="VVQ05101.1"/>
    </source>
</evidence>
<organism evidence="1 2">
    <name type="scientific">Pseudomonas fluorescens</name>
    <dbReference type="NCBI Taxonomy" id="294"/>
    <lineage>
        <taxon>Bacteria</taxon>
        <taxon>Pseudomonadati</taxon>
        <taxon>Pseudomonadota</taxon>
        <taxon>Gammaproteobacteria</taxon>
        <taxon>Pseudomonadales</taxon>
        <taxon>Pseudomonadaceae</taxon>
        <taxon>Pseudomonas</taxon>
    </lineage>
</organism>
<gene>
    <name evidence="1" type="ORF">PS928_02967</name>
</gene>
<dbReference type="Proteomes" id="UP000381378">
    <property type="component" value="Unassembled WGS sequence"/>
</dbReference>
<dbReference type="RefSeq" id="WP_150786573.1">
    <property type="nucleotide sequence ID" value="NZ_CABVJF010000010.1"/>
</dbReference>
<reference evidence="1 2" key="1">
    <citation type="submission" date="2019-09" db="EMBL/GenBank/DDBJ databases">
        <authorList>
            <person name="Chandra G."/>
            <person name="Truman W A."/>
        </authorList>
    </citation>
    <scope>NUCLEOTIDE SEQUENCE [LARGE SCALE GENOMIC DNA]</scope>
    <source>
        <strain evidence="1">PS928</strain>
    </source>
</reference>
<dbReference type="OrthoDB" id="9944440at2"/>
<sequence length="114" mass="12648">MNLKEVLLRATRNVPHAAYIRQKIIGNLTMSNCQKVIAAIFNLTEKEEYGFHVAYEPALIEHIIEAAELPMTGESYADVKYQLRGLTAALKGIGVEITRNGSYLTVWGPGVKKS</sequence>
<dbReference type="AlphaFoldDB" id="A0A5E7U2P5"/>
<protein>
    <submittedName>
        <fullName evidence="1">Uncharacterized protein</fullName>
    </submittedName>
</protein>
<evidence type="ECO:0000313" key="2">
    <source>
        <dbReference type="Proteomes" id="UP000381378"/>
    </source>
</evidence>
<name>A0A5E7U2P5_PSEFL</name>
<proteinExistence type="predicted"/>
<dbReference type="EMBL" id="CABVJF010000010">
    <property type="protein sequence ID" value="VVQ05101.1"/>
    <property type="molecule type" value="Genomic_DNA"/>
</dbReference>
<accession>A0A5E7U2P5</accession>